<feature type="compositionally biased region" description="Pro residues" evidence="1">
    <location>
        <begin position="774"/>
        <end position="789"/>
    </location>
</feature>
<dbReference type="EMBL" id="CP022129">
    <property type="protein sequence ID" value="ASF48298.1"/>
    <property type="molecule type" value="Genomic_DNA"/>
</dbReference>
<protein>
    <submittedName>
        <fullName evidence="2">Uncharacterized protein</fullName>
    </submittedName>
</protein>
<evidence type="ECO:0000313" key="3">
    <source>
        <dbReference type="Proteomes" id="UP000197019"/>
    </source>
</evidence>
<reference evidence="2 3" key="1">
    <citation type="submission" date="2017-06" db="EMBL/GenBank/DDBJ databases">
        <title>Genome Sequencing of the methanotroph Methylovulum psychrotolerants str. HV10-M2 isolated from a high-altitude environment.</title>
        <authorList>
            <person name="Mateos-Rivera A."/>
        </authorList>
    </citation>
    <scope>NUCLEOTIDE SEQUENCE [LARGE SCALE GENOMIC DNA]</scope>
    <source>
        <strain evidence="2 3">HV10_M2</strain>
    </source>
</reference>
<dbReference type="Proteomes" id="UP000197019">
    <property type="component" value="Chromosome"/>
</dbReference>
<organism evidence="2 3">
    <name type="scientific">Methylovulum psychrotolerans</name>
    <dbReference type="NCBI Taxonomy" id="1704499"/>
    <lineage>
        <taxon>Bacteria</taxon>
        <taxon>Pseudomonadati</taxon>
        <taxon>Pseudomonadota</taxon>
        <taxon>Gammaproteobacteria</taxon>
        <taxon>Methylococcales</taxon>
        <taxon>Methylococcaceae</taxon>
        <taxon>Methylovulum</taxon>
    </lineage>
</organism>
<feature type="compositionally biased region" description="Polar residues" evidence="1">
    <location>
        <begin position="553"/>
        <end position="568"/>
    </location>
</feature>
<evidence type="ECO:0000313" key="2">
    <source>
        <dbReference type="EMBL" id="ASF48298.1"/>
    </source>
</evidence>
<keyword evidence="3" id="KW-1185">Reference proteome</keyword>
<accession>A0A1Z4C470</accession>
<feature type="region of interest" description="Disordered" evidence="1">
    <location>
        <begin position="774"/>
        <end position="814"/>
    </location>
</feature>
<evidence type="ECO:0000256" key="1">
    <source>
        <dbReference type="SAM" id="MobiDB-lite"/>
    </source>
</evidence>
<proteinExistence type="predicted"/>
<feature type="compositionally biased region" description="Polar residues" evidence="1">
    <location>
        <begin position="457"/>
        <end position="479"/>
    </location>
</feature>
<feature type="region of interest" description="Disordered" evidence="1">
    <location>
        <begin position="371"/>
        <end position="394"/>
    </location>
</feature>
<sequence>MMAFDEEGFLLGEPLELGLLPGLSARVKQGLQMRQGAVATVGNPLSATLTPTGLRVADASPLYNGLALTTLLGLPDTVTAQGVAKHRMAAAQVQTQAPAAGGAQTLLTLLEHGESGKDGYRSFNRGTIKVAGGKKPKYKILAKPKNDPRDVTTLTLREILAYQALPISNNQRIFAVGKYQMIPQTLAAGIAKLNLNLDSVFDGPLQDRLFTGYLAASKRPDIEDYIKGDSKDAHAALLASAKEWRSIANPDTGRAYGSKAGDANKASIPSATWLAALDTAAQLYQHYRTQGLDEQQAYHLALMARSAEPRDADAGEAEGSDSAAAKPATAGYRPVVGQTAIDGLLSAVIAPALPPFMTIDEMVGNAISGTASASGRVPPAQLPTALPKGAPRAEAGMLPIQPSTVLPETATLPPAAQPSTALPEGAPEAATVPPAAQPSTALPDSTPEAATLPPAAQPSTALPDSTPEAATQPSTTLPDSTPEAATVPPAAQPSTALPGSTPEAATVPPIQPPPALPEAANPVGLSVSVPTPPPMPIAPTVLNAKTPAPLTKATPQNAPRSSRQETAGNRLTGGAVLADGGRYAPTETPAVGRKPNPPAALPKALSVPEHNNATATVKPVPSEPLKVAALAADTNHEALPDNGTAGQDGASGFYNDTVGEALTQAPNTRPAQPHTALPIGSENLALDYPLDGRTVVATVQAAQVSKKLRLLAKKTQQASKKPSANRLIDGLGRVSLTAVDEVALNLDGQVGIGGRVSPLASAAHSAPIRLLSMPPVPSIDPAPPAPAAAPEPRQSLASNPPPATRTTVVLPDTGAGQDLPNAAIAHIVSGGIRARPAVNAYI</sequence>
<dbReference type="KEGG" id="mpsy:CEK71_20755"/>
<dbReference type="RefSeq" id="WP_088621168.1">
    <property type="nucleotide sequence ID" value="NZ_CP022129.1"/>
</dbReference>
<feature type="region of interest" description="Disordered" evidence="1">
    <location>
        <begin position="309"/>
        <end position="329"/>
    </location>
</feature>
<dbReference type="Gene3D" id="1.10.530.10">
    <property type="match status" value="1"/>
</dbReference>
<feature type="region of interest" description="Disordered" evidence="1">
    <location>
        <begin position="408"/>
        <end position="568"/>
    </location>
</feature>
<dbReference type="OrthoDB" id="1491023at2"/>
<name>A0A1Z4C470_9GAMM</name>
<gene>
    <name evidence="2" type="ORF">CEK71_20755</name>
</gene>
<dbReference type="AlphaFoldDB" id="A0A1Z4C470"/>